<dbReference type="EMBL" id="JBHSAY010000015">
    <property type="protein sequence ID" value="MFC4134203.1"/>
    <property type="molecule type" value="Genomic_DNA"/>
</dbReference>
<evidence type="ECO:0000313" key="2">
    <source>
        <dbReference type="Proteomes" id="UP001595816"/>
    </source>
</evidence>
<evidence type="ECO:0000313" key="1">
    <source>
        <dbReference type="EMBL" id="MFC4134203.1"/>
    </source>
</evidence>
<organism evidence="1 2">
    <name type="scientific">Hamadaea flava</name>
    <dbReference type="NCBI Taxonomy" id="1742688"/>
    <lineage>
        <taxon>Bacteria</taxon>
        <taxon>Bacillati</taxon>
        <taxon>Actinomycetota</taxon>
        <taxon>Actinomycetes</taxon>
        <taxon>Micromonosporales</taxon>
        <taxon>Micromonosporaceae</taxon>
        <taxon>Hamadaea</taxon>
    </lineage>
</organism>
<name>A0ABV8LUT6_9ACTN</name>
<protein>
    <recommendedName>
        <fullName evidence="3">DUF4333 domain-containing protein</fullName>
    </recommendedName>
</protein>
<dbReference type="RefSeq" id="WP_253761616.1">
    <property type="nucleotide sequence ID" value="NZ_JAMZDZ010000001.1"/>
</dbReference>
<reference evidence="2" key="1">
    <citation type="journal article" date="2019" name="Int. J. Syst. Evol. Microbiol.">
        <title>The Global Catalogue of Microorganisms (GCM) 10K type strain sequencing project: providing services to taxonomists for standard genome sequencing and annotation.</title>
        <authorList>
            <consortium name="The Broad Institute Genomics Platform"/>
            <consortium name="The Broad Institute Genome Sequencing Center for Infectious Disease"/>
            <person name="Wu L."/>
            <person name="Ma J."/>
        </authorList>
    </citation>
    <scope>NUCLEOTIDE SEQUENCE [LARGE SCALE GENOMIC DNA]</scope>
    <source>
        <strain evidence="2">CGMCC 4.7289</strain>
    </source>
</reference>
<dbReference type="Proteomes" id="UP001595816">
    <property type="component" value="Unassembled WGS sequence"/>
</dbReference>
<proteinExistence type="predicted"/>
<sequence>MSTKQKVLLIGLAVVLIVLFVLAVGLGGRRGDGDAADPPDFLSWLGKFGAKQSAVDPTTVTAPCAVDGRPATFTFTGSCTLTVADPGGLKTLTLRSSKTFTVKAPAPGGADVRVKDTVDPSPQPSPTPDQAVAQIAVDTRTEIELTCPGLGTQCTVVATAG</sequence>
<comment type="caution">
    <text evidence="1">The sequence shown here is derived from an EMBL/GenBank/DDBJ whole genome shotgun (WGS) entry which is preliminary data.</text>
</comment>
<accession>A0ABV8LUT6</accession>
<evidence type="ECO:0008006" key="3">
    <source>
        <dbReference type="Google" id="ProtNLM"/>
    </source>
</evidence>
<keyword evidence="2" id="KW-1185">Reference proteome</keyword>
<gene>
    <name evidence="1" type="ORF">ACFOZ4_26635</name>
</gene>